<feature type="transmembrane region" description="Helical" evidence="1">
    <location>
        <begin position="140"/>
        <end position="160"/>
    </location>
</feature>
<name>A0A6I2U0Z8_9FIRM</name>
<protein>
    <submittedName>
        <fullName evidence="2">ABC-2 transporter permease</fullName>
    </submittedName>
</protein>
<dbReference type="InterPro" id="IPR025699">
    <property type="entry name" value="ABC2_memb-like"/>
</dbReference>
<keyword evidence="1" id="KW-0472">Membrane</keyword>
<reference evidence="2 3" key="1">
    <citation type="submission" date="2019-08" db="EMBL/GenBank/DDBJ databases">
        <title>In-depth cultivation of the pig gut microbiome towards novel bacterial diversity and tailored functional studies.</title>
        <authorList>
            <person name="Wylensek D."/>
            <person name="Hitch T.C.A."/>
            <person name="Clavel T."/>
        </authorList>
    </citation>
    <scope>NUCLEOTIDE SEQUENCE [LARGE SCALE GENOMIC DNA]</scope>
    <source>
        <strain evidence="2 3">WCA3-601-WT-6J</strain>
    </source>
</reference>
<accession>A0A6I2U0Z8</accession>
<evidence type="ECO:0000256" key="1">
    <source>
        <dbReference type="SAM" id="Phobius"/>
    </source>
</evidence>
<feature type="transmembrane region" description="Helical" evidence="1">
    <location>
        <begin position="172"/>
        <end position="191"/>
    </location>
</feature>
<organism evidence="2 3">
    <name type="scientific">Ruthenibacterium lactatiformans</name>
    <dbReference type="NCBI Taxonomy" id="1550024"/>
    <lineage>
        <taxon>Bacteria</taxon>
        <taxon>Bacillati</taxon>
        <taxon>Bacillota</taxon>
        <taxon>Clostridia</taxon>
        <taxon>Eubacteriales</taxon>
        <taxon>Oscillospiraceae</taxon>
        <taxon>Ruthenibacterium</taxon>
    </lineage>
</organism>
<feature type="transmembrane region" description="Helical" evidence="1">
    <location>
        <begin position="38"/>
        <end position="56"/>
    </location>
</feature>
<gene>
    <name evidence="2" type="ORF">FYJ76_05200</name>
</gene>
<dbReference type="Pfam" id="PF13346">
    <property type="entry name" value="ABC2_membrane_5"/>
    <property type="match status" value="1"/>
</dbReference>
<proteinExistence type="predicted"/>
<dbReference type="Proteomes" id="UP000431913">
    <property type="component" value="Unassembled WGS sequence"/>
</dbReference>
<evidence type="ECO:0000313" key="3">
    <source>
        <dbReference type="Proteomes" id="UP000431913"/>
    </source>
</evidence>
<keyword evidence="1" id="KW-1133">Transmembrane helix</keyword>
<sequence length="241" mass="26457">MFCSKRQLSKILCSRISEVTIMIANLVKKDFLLVKKSVAAFLGISILVPLLVIILMRNTTQIQGIGMFVFLYMVILIEVIFMQAVATEEEKSPKAMALLCAAPFPRKSYVIAKYICYMIFYGACIAIYSIIAAVYPGLGFLNIAEALAVFLVGGILYGVYTPIAIKCGITKARIVFTVAILLVSLGPTLIFQVFHPDMELILSLMQKTSSVIVSIILGVAGVGLLLVSMKISIRIFEKKEL</sequence>
<feature type="transmembrane region" description="Helical" evidence="1">
    <location>
        <begin position="114"/>
        <end position="134"/>
    </location>
</feature>
<comment type="caution">
    <text evidence="2">The sequence shown here is derived from an EMBL/GenBank/DDBJ whole genome shotgun (WGS) entry which is preliminary data.</text>
</comment>
<feature type="transmembrane region" description="Helical" evidence="1">
    <location>
        <begin position="211"/>
        <end position="229"/>
    </location>
</feature>
<dbReference type="EMBL" id="VUNJ01000004">
    <property type="protein sequence ID" value="MST91337.1"/>
    <property type="molecule type" value="Genomic_DNA"/>
</dbReference>
<feature type="transmembrane region" description="Helical" evidence="1">
    <location>
        <begin position="62"/>
        <end position="86"/>
    </location>
</feature>
<keyword evidence="1" id="KW-0812">Transmembrane</keyword>
<evidence type="ECO:0000313" key="2">
    <source>
        <dbReference type="EMBL" id="MST91337.1"/>
    </source>
</evidence>
<dbReference type="AlphaFoldDB" id="A0A6I2U0Z8"/>